<evidence type="ECO:0000259" key="5">
    <source>
        <dbReference type="Pfam" id="PF02984"/>
    </source>
</evidence>
<sequence>MVAASAVFLARWTLDQSCHPWDPTLEHYTAYNASDLKTTVVALQDLQLNTNRCPLTAIRVKYRQQKFKSVSAFTSPKLLETLF</sequence>
<comment type="similarity">
    <text evidence="1">Belongs to the cyclin family. Cyclin AB subfamily.</text>
</comment>
<comment type="caution">
    <text evidence="6">The sequence shown here is derived from an EMBL/GenBank/DDBJ whole genome shotgun (WGS) entry which is preliminary data.</text>
</comment>
<evidence type="ECO:0000256" key="2">
    <source>
        <dbReference type="ARBA" id="ARBA00022618"/>
    </source>
</evidence>
<reference evidence="6" key="1">
    <citation type="submission" date="2019-09" db="EMBL/GenBank/DDBJ databases">
        <title>Draft genome information of white flower Hibiscus syriacus.</title>
        <authorList>
            <person name="Kim Y.-M."/>
        </authorList>
    </citation>
    <scope>NUCLEOTIDE SEQUENCE [LARGE SCALE GENOMIC DNA]</scope>
    <source>
        <strain evidence="6">YM2019G1</strain>
    </source>
</reference>
<dbReference type="SUPFAM" id="SSF47954">
    <property type="entry name" value="Cyclin-like"/>
    <property type="match status" value="1"/>
</dbReference>
<feature type="domain" description="Cyclin C-terminal" evidence="5">
    <location>
        <begin position="1"/>
        <end position="75"/>
    </location>
</feature>
<keyword evidence="4" id="KW-0131">Cell cycle</keyword>
<dbReference type="Gene3D" id="1.10.472.10">
    <property type="entry name" value="Cyclin-like"/>
    <property type="match status" value="1"/>
</dbReference>
<evidence type="ECO:0000313" key="7">
    <source>
        <dbReference type="Proteomes" id="UP000436088"/>
    </source>
</evidence>
<evidence type="ECO:0000256" key="3">
    <source>
        <dbReference type="ARBA" id="ARBA00023127"/>
    </source>
</evidence>
<organism evidence="6 7">
    <name type="scientific">Hibiscus syriacus</name>
    <name type="common">Rose of Sharon</name>
    <dbReference type="NCBI Taxonomy" id="106335"/>
    <lineage>
        <taxon>Eukaryota</taxon>
        <taxon>Viridiplantae</taxon>
        <taxon>Streptophyta</taxon>
        <taxon>Embryophyta</taxon>
        <taxon>Tracheophyta</taxon>
        <taxon>Spermatophyta</taxon>
        <taxon>Magnoliopsida</taxon>
        <taxon>eudicotyledons</taxon>
        <taxon>Gunneridae</taxon>
        <taxon>Pentapetalae</taxon>
        <taxon>rosids</taxon>
        <taxon>malvids</taxon>
        <taxon>Malvales</taxon>
        <taxon>Malvaceae</taxon>
        <taxon>Malvoideae</taxon>
        <taxon>Hibiscus</taxon>
    </lineage>
</organism>
<gene>
    <name evidence="6" type="ORF">F3Y22_tig00110676pilonHSYRG00050</name>
</gene>
<protein>
    <recommendedName>
        <fullName evidence="5">Cyclin C-terminal domain-containing protein</fullName>
    </recommendedName>
</protein>
<evidence type="ECO:0000256" key="1">
    <source>
        <dbReference type="ARBA" id="ARBA00006955"/>
    </source>
</evidence>
<dbReference type="AlphaFoldDB" id="A0A6A2ZWW7"/>
<dbReference type="Proteomes" id="UP000436088">
    <property type="component" value="Unassembled WGS sequence"/>
</dbReference>
<accession>A0A6A2ZWW7</accession>
<keyword evidence="2" id="KW-0132">Cell division</keyword>
<dbReference type="Pfam" id="PF02984">
    <property type="entry name" value="Cyclin_C"/>
    <property type="match status" value="1"/>
</dbReference>
<evidence type="ECO:0000256" key="4">
    <source>
        <dbReference type="ARBA" id="ARBA00023306"/>
    </source>
</evidence>
<dbReference type="InterPro" id="IPR004367">
    <property type="entry name" value="Cyclin_C-dom"/>
</dbReference>
<dbReference type="FunFam" id="1.10.472.10:FF:000013">
    <property type="entry name" value="Cyclin A1"/>
    <property type="match status" value="1"/>
</dbReference>
<evidence type="ECO:0000313" key="6">
    <source>
        <dbReference type="EMBL" id="KAE8696096.1"/>
    </source>
</evidence>
<dbReference type="GO" id="GO:0051301">
    <property type="term" value="P:cell division"/>
    <property type="evidence" value="ECO:0007669"/>
    <property type="project" value="UniProtKB-KW"/>
</dbReference>
<keyword evidence="7" id="KW-1185">Reference proteome</keyword>
<dbReference type="InterPro" id="IPR036915">
    <property type="entry name" value="Cyclin-like_sf"/>
</dbReference>
<proteinExistence type="inferred from homology"/>
<dbReference type="EMBL" id="VEPZ02001069">
    <property type="protein sequence ID" value="KAE8696096.1"/>
    <property type="molecule type" value="Genomic_DNA"/>
</dbReference>
<name>A0A6A2ZWW7_HIBSY</name>
<keyword evidence="3" id="KW-0195">Cyclin</keyword>